<evidence type="ECO:0000256" key="3">
    <source>
        <dbReference type="ARBA" id="ARBA00022741"/>
    </source>
</evidence>
<dbReference type="GO" id="GO:0006428">
    <property type="term" value="P:isoleucyl-tRNA aminoacylation"/>
    <property type="evidence" value="ECO:0007669"/>
    <property type="project" value="UniProtKB-UniRule"/>
</dbReference>
<feature type="domain" description="Aminoacyl-tRNA synthetase class Ia" evidence="10">
    <location>
        <begin position="19"/>
        <end position="674"/>
    </location>
</feature>
<keyword evidence="2" id="KW-0436">Ligase</keyword>
<dbReference type="GO" id="GO:0005524">
    <property type="term" value="F:ATP binding"/>
    <property type="evidence" value="ECO:0007669"/>
    <property type="project" value="UniProtKB-KW"/>
</dbReference>
<proteinExistence type="predicted"/>
<dbReference type="PANTHER" id="PTHR42780:SF1">
    <property type="entry name" value="ISOLEUCINE--TRNA LIGASE, CYTOPLASMIC"/>
    <property type="match status" value="1"/>
</dbReference>
<protein>
    <recommendedName>
        <fullName evidence="1 9">Isoleucine--tRNA ligase</fullName>
        <ecNumber evidence="1 9">6.1.1.5</ecNumber>
    </recommendedName>
</protein>
<organism evidence="12 13">
    <name type="scientific">candidate division CPR3 bacterium GW2011_GWF2_35_18</name>
    <dbReference type="NCBI Taxonomy" id="1618350"/>
    <lineage>
        <taxon>Bacteria</taxon>
        <taxon>Bacteria division CPR3</taxon>
    </lineage>
</organism>
<dbReference type="Gene3D" id="3.40.50.620">
    <property type="entry name" value="HUPs"/>
    <property type="match status" value="2"/>
</dbReference>
<dbReference type="InterPro" id="IPR002301">
    <property type="entry name" value="Ile-tRNA-ligase"/>
</dbReference>
<dbReference type="PANTHER" id="PTHR42780">
    <property type="entry name" value="SOLEUCYL-TRNA SYNTHETASE"/>
    <property type="match status" value="1"/>
</dbReference>
<gene>
    <name evidence="12" type="ORF">UR67_C0001G0173</name>
</gene>
<comment type="catalytic activity">
    <reaction evidence="8">
        <text>tRNA(Ile) + L-isoleucine + ATP = L-isoleucyl-tRNA(Ile) + AMP + diphosphate</text>
        <dbReference type="Rhea" id="RHEA:11060"/>
        <dbReference type="Rhea" id="RHEA-COMP:9666"/>
        <dbReference type="Rhea" id="RHEA-COMP:9695"/>
        <dbReference type="ChEBI" id="CHEBI:30616"/>
        <dbReference type="ChEBI" id="CHEBI:33019"/>
        <dbReference type="ChEBI" id="CHEBI:58045"/>
        <dbReference type="ChEBI" id="CHEBI:78442"/>
        <dbReference type="ChEBI" id="CHEBI:78528"/>
        <dbReference type="ChEBI" id="CHEBI:456215"/>
        <dbReference type="EC" id="6.1.1.5"/>
    </reaction>
</comment>
<dbReference type="SUPFAM" id="SSF50677">
    <property type="entry name" value="ValRS/IleRS/LeuRS editing domain"/>
    <property type="match status" value="1"/>
</dbReference>
<dbReference type="InterPro" id="IPR009080">
    <property type="entry name" value="tRNAsynth_Ia_anticodon-bd"/>
</dbReference>
<evidence type="ECO:0000256" key="5">
    <source>
        <dbReference type="ARBA" id="ARBA00022917"/>
    </source>
</evidence>
<accession>A0A0G0BL95</accession>
<evidence type="ECO:0000256" key="2">
    <source>
        <dbReference type="ARBA" id="ARBA00022598"/>
    </source>
</evidence>
<evidence type="ECO:0000259" key="10">
    <source>
        <dbReference type="Pfam" id="PF00133"/>
    </source>
</evidence>
<evidence type="ECO:0000256" key="9">
    <source>
        <dbReference type="NCBIfam" id="TIGR00392"/>
    </source>
</evidence>
<dbReference type="PATRIC" id="fig|1618350.3.peg.181"/>
<keyword evidence="4" id="KW-0067">ATP-binding</keyword>
<dbReference type="EMBL" id="LBQB01000001">
    <property type="protein sequence ID" value="KKP70264.1"/>
    <property type="molecule type" value="Genomic_DNA"/>
</dbReference>
<evidence type="ECO:0000313" key="13">
    <source>
        <dbReference type="Proteomes" id="UP000034581"/>
    </source>
</evidence>
<dbReference type="GO" id="GO:0004822">
    <property type="term" value="F:isoleucine-tRNA ligase activity"/>
    <property type="evidence" value="ECO:0007669"/>
    <property type="project" value="UniProtKB-UniRule"/>
</dbReference>
<dbReference type="AlphaFoldDB" id="A0A0G0BL95"/>
<evidence type="ECO:0000256" key="1">
    <source>
        <dbReference type="ARBA" id="ARBA00013165"/>
    </source>
</evidence>
<dbReference type="GO" id="GO:0002161">
    <property type="term" value="F:aminoacyl-tRNA deacylase activity"/>
    <property type="evidence" value="ECO:0007669"/>
    <property type="project" value="InterPro"/>
</dbReference>
<dbReference type="Proteomes" id="UP000034581">
    <property type="component" value="Unassembled WGS sequence"/>
</dbReference>
<dbReference type="PRINTS" id="PR00984">
    <property type="entry name" value="TRNASYNTHILE"/>
</dbReference>
<dbReference type="Pfam" id="PF08264">
    <property type="entry name" value="Anticodon_1"/>
    <property type="match status" value="1"/>
</dbReference>
<dbReference type="SUPFAM" id="SSF52374">
    <property type="entry name" value="Nucleotidylyl transferase"/>
    <property type="match status" value="1"/>
</dbReference>
<dbReference type="InterPro" id="IPR014729">
    <property type="entry name" value="Rossmann-like_a/b/a_fold"/>
</dbReference>
<reference evidence="12 13" key="1">
    <citation type="journal article" date="2015" name="Nature">
        <title>rRNA introns, odd ribosomes, and small enigmatic genomes across a large radiation of phyla.</title>
        <authorList>
            <person name="Brown C.T."/>
            <person name="Hug L.A."/>
            <person name="Thomas B.C."/>
            <person name="Sharon I."/>
            <person name="Castelle C.J."/>
            <person name="Singh A."/>
            <person name="Wilkins M.J."/>
            <person name="Williams K.H."/>
            <person name="Banfield J.F."/>
        </authorList>
    </citation>
    <scope>NUCLEOTIDE SEQUENCE [LARGE SCALE GENOMIC DNA]</scope>
</reference>
<name>A0A0G0BL95_UNCC3</name>
<dbReference type="InterPro" id="IPR009008">
    <property type="entry name" value="Val/Leu/Ile-tRNA-synth_edit"/>
</dbReference>
<comment type="caution">
    <text evidence="12">The sequence shown here is derived from an EMBL/GenBank/DDBJ whole genome shotgun (WGS) entry which is preliminary data.</text>
</comment>
<dbReference type="EC" id="6.1.1.5" evidence="1 9"/>
<sequence>MPFKDVEAQPNFVELENKMLSYWEKKNIVQKYLEKNKDSKKKFYFQDGPITANNPMGVHHAWGRTLKDFYQRFYNMMGYEQRFQNGFDCQGLWVEVEVEKELGFKTKKDIEKYGIDKFVNKCKDRVWKYSEIQTNQSKRLGYFMDWDHSYFTMSDENNYMIWHFLKVCHERNWLYEGWDSVPWCPRCGTAISQHEILTEEYKQLTHESVFVKFPILNNKKFEDASLLIWTTTPWTLAANVAVAVHPELKYSLYINKESKEKLIFIDSSETSEMLFLHNYIDVNKFSKEKTFLGEELVSLEYSGPFDELPEVKRAWKQNPHRFHTVFAYKELVNANEGTGLVHMAPGCGKEDYDLSVKEKFAQISPIDSEAKYLKGFGPLSSQSVKEINPLIFTSLKDKGLLYKVQKYKHRYPTCWRCKEELVFRLVEEWYISMDRKDPSDKQNRTLRQEMIDVVKKITWIPDFGLERELDWLNNMHDWLISKKRYWGLALPFWKCERCGEVTVIGSKKELQEKAISGWKEFEGNSPHRPWIDRIKVKCSKCGKISTRILDVGNPWLDAGIVTFSTLVDPKTQEVSYTSDQQYWKKWFPADLVLESFPGQFKNWFYSMIAMSTVLEKTPPYKTLLGYVSVKDEHGEEMHKSKGNAIWFDDAAEKIGVDVMRWMYSLQPIVQNMKFGYKVADEIRRRFHLMIWNVYKFFITYANLDSWEPKKINPSKLSILDKWILQRLDEVTFKATNYIQKYQAYLAAYEIEQFVQDLSTWYLRRSRKRVGPASVNRDDKDSFYATMHQTLITLMRLLSPFMPFFPDQIYQNLTGKESVHLESWPIVNEDDLHDDLIIKMALVREIVEQGHAVRKEKKIKVRQPLSLVSYITKDKKLSSEFEELLKEELNVKKVKYQKGKGDLVVKLDLKLTEKLRQEGAMREIIRFIQEMRKELKCGFNDRINVYYETEKDLAMIFTKYGKEIKKQVLGIELISGKKQNILSAEKVLNNVKILLSIEICK</sequence>
<evidence type="ECO:0000259" key="11">
    <source>
        <dbReference type="Pfam" id="PF08264"/>
    </source>
</evidence>
<evidence type="ECO:0000313" key="12">
    <source>
        <dbReference type="EMBL" id="KKP70264.1"/>
    </source>
</evidence>
<keyword evidence="5" id="KW-0648">Protein biosynthesis</keyword>
<dbReference type="InterPro" id="IPR013155">
    <property type="entry name" value="M/V/L/I-tRNA-synth_anticd-bd"/>
</dbReference>
<dbReference type="CDD" id="cd07961">
    <property type="entry name" value="Anticodon_Ia_Ile_ABEc"/>
    <property type="match status" value="1"/>
</dbReference>
<dbReference type="SUPFAM" id="SSF47323">
    <property type="entry name" value="Anticodon-binding domain of a subclass of class I aminoacyl-tRNA synthetases"/>
    <property type="match status" value="1"/>
</dbReference>
<dbReference type="InterPro" id="IPR033709">
    <property type="entry name" value="Anticodon_Ile_ABEc"/>
</dbReference>
<evidence type="ECO:0000256" key="7">
    <source>
        <dbReference type="ARBA" id="ARBA00025217"/>
    </source>
</evidence>
<dbReference type="NCBIfam" id="TIGR00392">
    <property type="entry name" value="ileS"/>
    <property type="match status" value="1"/>
</dbReference>
<dbReference type="Pfam" id="PF19302">
    <property type="entry name" value="DUF5915"/>
    <property type="match status" value="1"/>
</dbReference>
<dbReference type="InterPro" id="IPR023586">
    <property type="entry name" value="Ile-tRNA-ligase_type2"/>
</dbReference>
<keyword evidence="3" id="KW-0547">Nucleotide-binding</keyword>
<comment type="function">
    <text evidence="7">Catalyzes the attachment of isoleucine to tRNA(Ile). As IleRS can inadvertently accommodate and process structurally similar amino acids such as valine, to avoid such errors it has two additional distinct tRNA(Ile)-dependent editing activities. One activity is designated as 'pretransfer' editing and involves the hydrolysis of activated Val-AMP. The other activity is designated 'posttransfer' editing and involves deacylation of mischarged Val-tRNA(Ile).</text>
</comment>
<evidence type="ECO:0000256" key="6">
    <source>
        <dbReference type="ARBA" id="ARBA00023146"/>
    </source>
</evidence>
<dbReference type="STRING" id="1618350.UR67_C0001G0173"/>
<dbReference type="GO" id="GO:0000049">
    <property type="term" value="F:tRNA binding"/>
    <property type="evidence" value="ECO:0007669"/>
    <property type="project" value="InterPro"/>
</dbReference>
<keyword evidence="6 12" id="KW-0030">Aminoacyl-tRNA synthetase</keyword>
<evidence type="ECO:0000256" key="8">
    <source>
        <dbReference type="ARBA" id="ARBA00048359"/>
    </source>
</evidence>
<dbReference type="Pfam" id="PF00133">
    <property type="entry name" value="tRNA-synt_1"/>
    <property type="match status" value="1"/>
</dbReference>
<feature type="domain" description="Methionyl/Valyl/Leucyl/Isoleucyl-tRNA synthetase anticodon-binding" evidence="11">
    <location>
        <begin position="720"/>
        <end position="866"/>
    </location>
</feature>
<dbReference type="InterPro" id="IPR002300">
    <property type="entry name" value="aa-tRNA-synth_Ia"/>
</dbReference>
<dbReference type="GO" id="GO:0005737">
    <property type="term" value="C:cytoplasm"/>
    <property type="evidence" value="ECO:0007669"/>
    <property type="project" value="UniProtKB-UniRule"/>
</dbReference>
<evidence type="ECO:0000256" key="4">
    <source>
        <dbReference type="ARBA" id="ARBA00022840"/>
    </source>
</evidence>
<dbReference type="Gene3D" id="1.10.730.10">
    <property type="entry name" value="Isoleucyl-tRNA Synthetase, Domain 1"/>
    <property type="match status" value="1"/>
</dbReference>